<dbReference type="Pfam" id="PF20434">
    <property type="entry name" value="BD-FAE"/>
    <property type="match status" value="1"/>
</dbReference>
<dbReference type="InterPro" id="IPR050300">
    <property type="entry name" value="GDXG_lipolytic_enzyme"/>
</dbReference>
<gene>
    <name evidence="4" type="ORF">AMURIS_02094</name>
</gene>
<protein>
    <submittedName>
        <fullName evidence="4">Acetyl esterase</fullName>
    </submittedName>
</protein>
<organism evidence="4 5">
    <name type="scientific">Acetatifactor muris</name>
    <dbReference type="NCBI Taxonomy" id="879566"/>
    <lineage>
        <taxon>Bacteria</taxon>
        <taxon>Bacillati</taxon>
        <taxon>Bacillota</taxon>
        <taxon>Clostridia</taxon>
        <taxon>Lachnospirales</taxon>
        <taxon>Lachnospiraceae</taxon>
        <taxon>Acetatifactor</taxon>
    </lineage>
</organism>
<name>A0A2K4ZFZ0_9FIRM</name>
<evidence type="ECO:0000313" key="4">
    <source>
        <dbReference type="EMBL" id="SOY29379.1"/>
    </source>
</evidence>
<dbReference type="EMBL" id="OFSM01000009">
    <property type="protein sequence ID" value="SOY29379.1"/>
    <property type="molecule type" value="Genomic_DNA"/>
</dbReference>
<proteinExistence type="predicted"/>
<keyword evidence="5" id="KW-1185">Reference proteome</keyword>
<dbReference type="InterPro" id="IPR029058">
    <property type="entry name" value="AB_hydrolase_fold"/>
</dbReference>
<keyword evidence="2" id="KW-1133">Transmembrane helix</keyword>
<keyword evidence="2" id="KW-0472">Membrane</keyword>
<dbReference type="AlphaFoldDB" id="A0A2K4ZFZ0"/>
<evidence type="ECO:0000256" key="2">
    <source>
        <dbReference type="SAM" id="Phobius"/>
    </source>
</evidence>
<evidence type="ECO:0000259" key="3">
    <source>
        <dbReference type="Pfam" id="PF20434"/>
    </source>
</evidence>
<reference evidence="4 5" key="1">
    <citation type="submission" date="2018-01" db="EMBL/GenBank/DDBJ databases">
        <authorList>
            <person name="Gaut B.S."/>
            <person name="Morton B.R."/>
            <person name="Clegg M.T."/>
            <person name="Duvall M.R."/>
        </authorList>
    </citation>
    <scope>NUCLEOTIDE SEQUENCE [LARGE SCALE GENOMIC DNA]</scope>
    <source>
        <strain evidence="4">GP69</strain>
    </source>
</reference>
<evidence type="ECO:0000256" key="1">
    <source>
        <dbReference type="ARBA" id="ARBA00022801"/>
    </source>
</evidence>
<dbReference type="Proteomes" id="UP000236311">
    <property type="component" value="Unassembled WGS sequence"/>
</dbReference>
<dbReference type="PANTHER" id="PTHR48081">
    <property type="entry name" value="AB HYDROLASE SUPERFAMILY PROTEIN C4A8.06C"/>
    <property type="match status" value="1"/>
</dbReference>
<dbReference type="Gene3D" id="3.40.50.1820">
    <property type="entry name" value="alpha/beta hydrolase"/>
    <property type="match status" value="1"/>
</dbReference>
<dbReference type="InterPro" id="IPR049492">
    <property type="entry name" value="BD-FAE-like_dom"/>
</dbReference>
<evidence type="ECO:0000313" key="5">
    <source>
        <dbReference type="Proteomes" id="UP000236311"/>
    </source>
</evidence>
<dbReference type="PANTHER" id="PTHR48081:SF6">
    <property type="entry name" value="PEPTIDASE S9 PROLYL OLIGOPEPTIDASE CATALYTIC DOMAIN-CONTAINING PROTEIN"/>
    <property type="match status" value="1"/>
</dbReference>
<keyword evidence="1" id="KW-0378">Hydrolase</keyword>
<dbReference type="SUPFAM" id="SSF53474">
    <property type="entry name" value="alpha/beta-Hydrolases"/>
    <property type="match status" value="1"/>
</dbReference>
<dbReference type="GO" id="GO:0016787">
    <property type="term" value="F:hydrolase activity"/>
    <property type="evidence" value="ECO:0007669"/>
    <property type="project" value="UniProtKB-KW"/>
</dbReference>
<keyword evidence="2" id="KW-0812">Transmembrane</keyword>
<feature type="transmembrane region" description="Helical" evidence="2">
    <location>
        <begin position="12"/>
        <end position="32"/>
    </location>
</feature>
<feature type="domain" description="BD-FAE-like" evidence="3">
    <location>
        <begin position="69"/>
        <end position="288"/>
    </location>
</feature>
<accession>A0A2K4ZFZ0</accession>
<sequence length="334" mass="36703">MSGEKMKRRGRMMWGFIYAGAFMAAFVISAVVKMTADPFGGKYTVRWDSSMGTVYTDLSYGDGEANKFDLYVPADSGRENYGLVVYLHPGGFTGGDKSGDAEMLQWLCARGYVAASINYTLFGEKNPDANVYTQSVEIRESIPFVIAEAEKKGYHIDKMAVAGGSAGHALAMLYAYRDADTSPVPVKMTFGAVGPSCFYLEDWINMGADPGHPNPVDPNADYSGLAGLFSVMAGKEITADMFATGAYLEQVKDISAAMWIDENSVPTVCAYGAWDRAQAFGASRRLDSMLTQYVIPHEYIVFEHSGHGLQNDNAQYEKYMEKITEYLDTYMPTD</sequence>
<dbReference type="OrthoDB" id="9815425at2"/>
<dbReference type="RefSeq" id="WP_103239475.1">
    <property type="nucleotide sequence ID" value="NZ_JANJZD010000009.1"/>
</dbReference>